<dbReference type="InterPro" id="IPR050570">
    <property type="entry name" value="Cell_wall_metabolism_enzyme"/>
</dbReference>
<organism evidence="2">
    <name type="scientific">marine metagenome</name>
    <dbReference type="NCBI Taxonomy" id="408172"/>
    <lineage>
        <taxon>unclassified sequences</taxon>
        <taxon>metagenomes</taxon>
        <taxon>ecological metagenomes</taxon>
    </lineage>
</organism>
<evidence type="ECO:0000313" key="2">
    <source>
        <dbReference type="EMBL" id="SVA71519.1"/>
    </source>
</evidence>
<dbReference type="CDD" id="cd12797">
    <property type="entry name" value="M23_peptidase"/>
    <property type="match status" value="1"/>
</dbReference>
<dbReference type="InterPro" id="IPR016047">
    <property type="entry name" value="M23ase_b-sheet_dom"/>
</dbReference>
<dbReference type="Pfam" id="PF01551">
    <property type="entry name" value="Peptidase_M23"/>
    <property type="match status" value="1"/>
</dbReference>
<dbReference type="AlphaFoldDB" id="A0A381Y365"/>
<gene>
    <name evidence="2" type="ORF">METZ01_LOCUS124373</name>
</gene>
<sequence length="269" mass="29030">MPRLIAAFVALLLALSASPAAASALPDGGGVLKDERFTELGPIVEAAGAAGLRTFDGIAVVEERIDRTGEVLDTYRIRIDVAARTVADANQIIAEQVAGVDELRNEYTAVIDGLDERDRERLESEADARSGTSAMIRKVASSDWVCPVDGEMEFRDSWGEPRSNGRKHDGVDIVAQSRTPLLAPEAGMVTFRWDMIGGRSFDLVTADGDYYFGTHLRSYGTEGDVEAGEVIGYVGRTGNAVGSHLHFEYHPGGKGNSVNPFFLIDTHCR</sequence>
<dbReference type="PANTHER" id="PTHR21666">
    <property type="entry name" value="PEPTIDASE-RELATED"/>
    <property type="match status" value="1"/>
</dbReference>
<dbReference type="SUPFAM" id="SSF51261">
    <property type="entry name" value="Duplicated hybrid motif"/>
    <property type="match status" value="1"/>
</dbReference>
<dbReference type="Gene3D" id="2.70.70.10">
    <property type="entry name" value="Glucose Permease (Domain IIA)"/>
    <property type="match status" value="1"/>
</dbReference>
<feature type="domain" description="M23ase beta-sheet core" evidence="1">
    <location>
        <begin position="167"/>
        <end position="260"/>
    </location>
</feature>
<evidence type="ECO:0000259" key="1">
    <source>
        <dbReference type="Pfam" id="PF01551"/>
    </source>
</evidence>
<dbReference type="GO" id="GO:0004222">
    <property type="term" value="F:metalloendopeptidase activity"/>
    <property type="evidence" value="ECO:0007669"/>
    <property type="project" value="TreeGrafter"/>
</dbReference>
<accession>A0A381Y365</accession>
<dbReference type="EMBL" id="UINC01017296">
    <property type="protein sequence ID" value="SVA71519.1"/>
    <property type="molecule type" value="Genomic_DNA"/>
</dbReference>
<dbReference type="PANTHER" id="PTHR21666:SF268">
    <property type="entry name" value="PEPTIDASE M23 DOMAIN-CONTAINING PROTEIN"/>
    <property type="match status" value="1"/>
</dbReference>
<dbReference type="InterPro" id="IPR011055">
    <property type="entry name" value="Dup_hybrid_motif"/>
</dbReference>
<reference evidence="2" key="1">
    <citation type="submission" date="2018-05" db="EMBL/GenBank/DDBJ databases">
        <authorList>
            <person name="Lanie J.A."/>
            <person name="Ng W.-L."/>
            <person name="Kazmierczak K.M."/>
            <person name="Andrzejewski T.M."/>
            <person name="Davidsen T.M."/>
            <person name="Wayne K.J."/>
            <person name="Tettelin H."/>
            <person name="Glass J.I."/>
            <person name="Rusch D."/>
            <person name="Podicherti R."/>
            <person name="Tsui H.-C.T."/>
            <person name="Winkler M.E."/>
        </authorList>
    </citation>
    <scope>NUCLEOTIDE SEQUENCE</scope>
</reference>
<proteinExistence type="predicted"/>
<name>A0A381Y365_9ZZZZ</name>
<protein>
    <recommendedName>
        <fullName evidence="1">M23ase beta-sheet core domain-containing protein</fullName>
    </recommendedName>
</protein>